<protein>
    <submittedName>
        <fullName evidence="1">Uncharacterized protein</fullName>
    </submittedName>
</protein>
<name>A0A558AID8_9PSEU</name>
<dbReference type="EMBL" id="VJZA01000008">
    <property type="protein sequence ID" value="TVT24034.1"/>
    <property type="molecule type" value="Genomic_DNA"/>
</dbReference>
<proteinExistence type="predicted"/>
<dbReference type="Pfam" id="PF19726">
    <property type="entry name" value="DUF6218"/>
    <property type="match status" value="1"/>
</dbReference>
<accession>A0A558AID8</accession>
<keyword evidence="2" id="KW-1185">Reference proteome</keyword>
<reference evidence="1 2" key="1">
    <citation type="submission" date="2019-07" db="EMBL/GenBank/DDBJ databases">
        <title>New species of Amycolatopsis and Streptomyces.</title>
        <authorList>
            <person name="Duangmal K."/>
            <person name="Teo W.F.A."/>
            <person name="Lipun K."/>
        </authorList>
    </citation>
    <scope>NUCLEOTIDE SEQUENCE [LARGE SCALE GENOMIC DNA]</scope>
    <source>
        <strain evidence="1 2">JCM 30562</strain>
    </source>
</reference>
<dbReference type="AlphaFoldDB" id="A0A558AID8"/>
<evidence type="ECO:0000313" key="2">
    <source>
        <dbReference type="Proteomes" id="UP000318578"/>
    </source>
</evidence>
<evidence type="ECO:0000313" key="1">
    <source>
        <dbReference type="EMBL" id="TVT24034.1"/>
    </source>
</evidence>
<dbReference type="Proteomes" id="UP000318578">
    <property type="component" value="Unassembled WGS sequence"/>
</dbReference>
<organism evidence="1 2">
    <name type="scientific">Amycolatopsis acidiphila</name>
    <dbReference type="NCBI Taxonomy" id="715473"/>
    <lineage>
        <taxon>Bacteria</taxon>
        <taxon>Bacillati</taxon>
        <taxon>Actinomycetota</taxon>
        <taxon>Actinomycetes</taxon>
        <taxon>Pseudonocardiales</taxon>
        <taxon>Pseudonocardiaceae</taxon>
        <taxon>Amycolatopsis</taxon>
    </lineage>
</organism>
<dbReference type="InterPro" id="IPR046190">
    <property type="entry name" value="DUF6218"/>
</dbReference>
<dbReference type="OrthoDB" id="3405158at2"/>
<gene>
    <name evidence="1" type="ORF">FNH06_07435</name>
</gene>
<comment type="caution">
    <text evidence="1">The sequence shown here is derived from an EMBL/GenBank/DDBJ whole genome shotgun (WGS) entry which is preliminary data.</text>
</comment>
<sequence length="231" mass="24796">MTAEIEAEEPPAPVELWVPGSAVVTRGVSEDGRDSVAIWQVSPQGAPTGAWVVSAPEAFGEESSAGQLLTFVERRGITGLVAGDLEALLEQLTVAAGVEANRWWGAQLFSPVVAFDEIVVRRGEVEKIVAGTTAVKNVTEVDWVTDLAGDTVRDVEDLRRIAGVGAVSGDHPGEAALVLSRVLRWLVRRWTETEQVKNRRDYVRDALGEPQALPPSWLAAVQTASTNVLPL</sequence>
<dbReference type="RefSeq" id="WP_144635682.1">
    <property type="nucleotide sequence ID" value="NZ_BNAX01000018.1"/>
</dbReference>